<evidence type="ECO:0000256" key="2">
    <source>
        <dbReference type="ARBA" id="ARBA00023002"/>
    </source>
</evidence>
<keyword evidence="2 5" id="KW-0560">Oxidoreductase</keyword>
<dbReference type="InterPro" id="IPR057326">
    <property type="entry name" value="KR_dom"/>
</dbReference>
<evidence type="ECO:0000313" key="5">
    <source>
        <dbReference type="EMBL" id="NGO07996.1"/>
    </source>
</evidence>
<gene>
    <name evidence="5" type="ORF">G5C60_10125</name>
</gene>
<dbReference type="Pfam" id="PF13561">
    <property type="entry name" value="adh_short_C2"/>
    <property type="match status" value="1"/>
</dbReference>
<dbReference type="PRINTS" id="PR00080">
    <property type="entry name" value="SDRFAMILY"/>
</dbReference>
<dbReference type="AlphaFoldDB" id="A0A6G4V1W8"/>
<dbReference type="Gene3D" id="3.40.50.720">
    <property type="entry name" value="NAD(P)-binding Rossmann-like Domain"/>
    <property type="match status" value="1"/>
</dbReference>
<dbReference type="InterPro" id="IPR002347">
    <property type="entry name" value="SDR_fam"/>
</dbReference>
<dbReference type="CDD" id="cd05233">
    <property type="entry name" value="SDR_c"/>
    <property type="match status" value="1"/>
</dbReference>
<dbReference type="GO" id="GO:0047936">
    <property type="term" value="F:glucose 1-dehydrogenase [NAD(P)+] activity"/>
    <property type="evidence" value="ECO:0007669"/>
    <property type="project" value="UniProtKB-EC"/>
</dbReference>
<proteinExistence type="inferred from homology"/>
<keyword evidence="6" id="KW-1185">Reference proteome</keyword>
<organism evidence="5 6">
    <name type="scientific">Streptomyces scabichelini</name>
    <dbReference type="NCBI Taxonomy" id="2711217"/>
    <lineage>
        <taxon>Bacteria</taxon>
        <taxon>Bacillati</taxon>
        <taxon>Actinomycetota</taxon>
        <taxon>Actinomycetes</taxon>
        <taxon>Kitasatosporales</taxon>
        <taxon>Streptomycetaceae</taxon>
        <taxon>Streptomyces</taxon>
    </lineage>
</organism>
<evidence type="ECO:0000256" key="1">
    <source>
        <dbReference type="ARBA" id="ARBA00006484"/>
    </source>
</evidence>
<accession>A0A6G4V1W8</accession>
<dbReference type="FunFam" id="3.40.50.720:FF:000084">
    <property type="entry name" value="Short-chain dehydrogenase reductase"/>
    <property type="match status" value="1"/>
</dbReference>
<dbReference type="PRINTS" id="PR00081">
    <property type="entry name" value="GDHRDH"/>
</dbReference>
<comment type="caution">
    <text evidence="5">The sequence shown here is derived from an EMBL/GenBank/DDBJ whole genome shotgun (WGS) entry which is preliminary data.</text>
</comment>
<name>A0A6G4V1W8_9ACTN</name>
<dbReference type="SMART" id="SM00822">
    <property type="entry name" value="PKS_KR"/>
    <property type="match status" value="1"/>
</dbReference>
<comment type="similarity">
    <text evidence="1">Belongs to the short-chain dehydrogenases/reductases (SDR) family.</text>
</comment>
<evidence type="ECO:0000256" key="3">
    <source>
        <dbReference type="ARBA" id="ARBA00023027"/>
    </source>
</evidence>
<evidence type="ECO:0000313" key="6">
    <source>
        <dbReference type="Proteomes" id="UP000472335"/>
    </source>
</evidence>
<protein>
    <submittedName>
        <fullName evidence="5">Glucose 1-dehydrogenase</fullName>
        <ecNumber evidence="5">1.1.1.47</ecNumber>
    </submittedName>
</protein>
<keyword evidence="3" id="KW-0520">NAD</keyword>
<dbReference type="InterPro" id="IPR036291">
    <property type="entry name" value="NAD(P)-bd_dom_sf"/>
</dbReference>
<dbReference type="Proteomes" id="UP000472335">
    <property type="component" value="Unassembled WGS sequence"/>
</dbReference>
<feature type="domain" description="Ketoreductase" evidence="4">
    <location>
        <begin position="10"/>
        <end position="190"/>
    </location>
</feature>
<reference evidence="5 6" key="1">
    <citation type="submission" date="2020-02" db="EMBL/GenBank/DDBJ databases">
        <title>Whole-genome analyses of novel actinobacteria.</title>
        <authorList>
            <person name="Sahin N."/>
            <person name="Gencbay T."/>
        </authorList>
    </citation>
    <scope>NUCLEOTIDE SEQUENCE [LARGE SCALE GENOMIC DNA]</scope>
    <source>
        <strain evidence="5 6">HC44</strain>
    </source>
</reference>
<evidence type="ECO:0000259" key="4">
    <source>
        <dbReference type="SMART" id="SM00822"/>
    </source>
</evidence>
<dbReference type="RefSeq" id="WP_165257092.1">
    <property type="nucleotide sequence ID" value="NZ_JAAKZY010000023.1"/>
</dbReference>
<sequence>MNPVYDFTGKVALVTGAGSGMGLATARAFAESGAAVALVDLDESALKAAAGELTDSGHQALALTCDVSDEDQVAAMVDRTVETFGRLDMAFNNAGIQIPSSDAADEPADAFDRVNAVNLRGVWACMKHELRHMRAQGGGAIVNCSSLGGLVGLPGRASYHASKHGVIGLTSSAALEYAPRGIRINAVCPGTIDTPMVSDMIAKGDLDRVEAEANQPINRLGTAEEIAQAALWLCSPGASFVIGVALPVDGGYVAR</sequence>
<dbReference type="NCBIfam" id="NF005559">
    <property type="entry name" value="PRK07231.1"/>
    <property type="match status" value="1"/>
</dbReference>
<dbReference type="EMBL" id="JAAKZY010000023">
    <property type="protein sequence ID" value="NGO07996.1"/>
    <property type="molecule type" value="Genomic_DNA"/>
</dbReference>
<dbReference type="SUPFAM" id="SSF51735">
    <property type="entry name" value="NAD(P)-binding Rossmann-fold domains"/>
    <property type="match status" value="1"/>
</dbReference>
<dbReference type="EC" id="1.1.1.47" evidence="5"/>
<dbReference type="PANTHER" id="PTHR24321">
    <property type="entry name" value="DEHYDROGENASES, SHORT CHAIN"/>
    <property type="match status" value="1"/>
</dbReference>
<dbReference type="PANTHER" id="PTHR24321:SF8">
    <property type="entry name" value="ESTRADIOL 17-BETA-DEHYDROGENASE 8-RELATED"/>
    <property type="match status" value="1"/>
</dbReference>